<evidence type="ECO:0000256" key="4">
    <source>
        <dbReference type="ARBA" id="ARBA00023136"/>
    </source>
</evidence>
<organism evidence="7 8">
    <name type="scientific">Wandonia haliotis</name>
    <dbReference type="NCBI Taxonomy" id="574963"/>
    <lineage>
        <taxon>Bacteria</taxon>
        <taxon>Pseudomonadati</taxon>
        <taxon>Bacteroidota</taxon>
        <taxon>Flavobacteriia</taxon>
        <taxon>Flavobacteriales</taxon>
        <taxon>Crocinitomicaceae</taxon>
        <taxon>Wandonia</taxon>
    </lineage>
</organism>
<evidence type="ECO:0000313" key="8">
    <source>
        <dbReference type="Proteomes" id="UP001501126"/>
    </source>
</evidence>
<keyword evidence="2 5" id="KW-0812">Transmembrane</keyword>
<feature type="domain" description="Fatty acid hydroxylase" evidence="6">
    <location>
        <begin position="113"/>
        <end position="247"/>
    </location>
</feature>
<sequence length="265" mass="31463">MTLEDIINFENPVSVLRFTLVTFFAIFFRYVLICGVFILVFDRILQNSMTTRKINTSLRPPSQKWKEVMWSCLSSFIFAISGTLLLYAYTENKTLLYDQFSLHDIWYIPLSILLVLFLHETYYYFLHRWMHHPKVFRHFHKVHHDSIITSAWTSFSFHPLETLLQAIIIPLVTLIVPLHIYSLFFLLVLMTVSATINHLNIEIYPGWMARTGIGKWVIGATHHSQHHKYYTKNFGLYFTFYDRILQTESTDFETVFLEKTQSNNE</sequence>
<evidence type="ECO:0000256" key="1">
    <source>
        <dbReference type="ARBA" id="ARBA00004370"/>
    </source>
</evidence>
<feature type="transmembrane region" description="Helical" evidence="5">
    <location>
        <begin position="147"/>
        <end position="172"/>
    </location>
</feature>
<reference evidence="7 8" key="1">
    <citation type="journal article" date="2019" name="Int. J. Syst. Evol. Microbiol.">
        <title>The Global Catalogue of Microorganisms (GCM) 10K type strain sequencing project: providing services to taxonomists for standard genome sequencing and annotation.</title>
        <authorList>
            <consortium name="The Broad Institute Genomics Platform"/>
            <consortium name="The Broad Institute Genome Sequencing Center for Infectious Disease"/>
            <person name="Wu L."/>
            <person name="Ma J."/>
        </authorList>
    </citation>
    <scope>NUCLEOTIDE SEQUENCE [LARGE SCALE GENOMIC DNA]</scope>
    <source>
        <strain evidence="7 8">JCM 16083</strain>
    </source>
</reference>
<dbReference type="InterPro" id="IPR006694">
    <property type="entry name" value="Fatty_acid_hydroxylase"/>
</dbReference>
<proteinExistence type="predicted"/>
<evidence type="ECO:0000256" key="3">
    <source>
        <dbReference type="ARBA" id="ARBA00022989"/>
    </source>
</evidence>
<evidence type="ECO:0000313" key="7">
    <source>
        <dbReference type="EMBL" id="GAA0874822.1"/>
    </source>
</evidence>
<dbReference type="Pfam" id="PF04116">
    <property type="entry name" value="FA_hydroxylase"/>
    <property type="match status" value="1"/>
</dbReference>
<evidence type="ECO:0000259" key="6">
    <source>
        <dbReference type="Pfam" id="PF04116"/>
    </source>
</evidence>
<dbReference type="InterPro" id="IPR050307">
    <property type="entry name" value="Sterol_Desaturase_Related"/>
</dbReference>
<evidence type="ECO:0000256" key="2">
    <source>
        <dbReference type="ARBA" id="ARBA00022692"/>
    </source>
</evidence>
<keyword evidence="8" id="KW-1185">Reference proteome</keyword>
<feature type="transmembrane region" description="Helical" evidence="5">
    <location>
        <begin position="178"/>
        <end position="200"/>
    </location>
</feature>
<accession>A0ABN1MNK2</accession>
<feature type="transmembrane region" description="Helical" evidence="5">
    <location>
        <begin position="68"/>
        <end position="90"/>
    </location>
</feature>
<dbReference type="Proteomes" id="UP001501126">
    <property type="component" value="Unassembled WGS sequence"/>
</dbReference>
<comment type="caution">
    <text evidence="7">The sequence shown here is derived from an EMBL/GenBank/DDBJ whole genome shotgun (WGS) entry which is preliminary data.</text>
</comment>
<name>A0ABN1MNK2_9FLAO</name>
<keyword evidence="3 5" id="KW-1133">Transmembrane helix</keyword>
<protein>
    <submittedName>
        <fullName evidence="7">Sterol desaturase family protein</fullName>
    </submittedName>
</protein>
<dbReference type="RefSeq" id="WP_343785741.1">
    <property type="nucleotide sequence ID" value="NZ_BAAAFH010000007.1"/>
</dbReference>
<gene>
    <name evidence="7" type="ORF">GCM10009118_12300</name>
</gene>
<dbReference type="EMBL" id="BAAAFH010000007">
    <property type="protein sequence ID" value="GAA0874822.1"/>
    <property type="molecule type" value="Genomic_DNA"/>
</dbReference>
<feature type="transmembrane region" description="Helical" evidence="5">
    <location>
        <begin position="105"/>
        <end position="126"/>
    </location>
</feature>
<dbReference type="PANTHER" id="PTHR11863">
    <property type="entry name" value="STEROL DESATURASE"/>
    <property type="match status" value="1"/>
</dbReference>
<comment type="subcellular location">
    <subcellularLocation>
        <location evidence="1">Membrane</location>
    </subcellularLocation>
</comment>
<evidence type="ECO:0000256" key="5">
    <source>
        <dbReference type="SAM" id="Phobius"/>
    </source>
</evidence>
<keyword evidence="4 5" id="KW-0472">Membrane</keyword>
<feature type="transmembrane region" description="Helical" evidence="5">
    <location>
        <begin position="20"/>
        <end position="41"/>
    </location>
</feature>